<keyword evidence="3" id="KW-0813">Transport</keyword>
<dbReference type="PANTHER" id="PTHR15959">
    <property type="entry name" value="SYNTAXIN-18"/>
    <property type="match status" value="1"/>
</dbReference>
<comment type="subcellular location">
    <subcellularLocation>
        <location evidence="1">Membrane</location>
        <topology evidence="1">Single-pass type IV membrane protein</topology>
    </subcellularLocation>
</comment>
<dbReference type="GO" id="GO:0015031">
    <property type="term" value="P:protein transport"/>
    <property type="evidence" value="ECO:0007669"/>
    <property type="project" value="UniProtKB-KW"/>
</dbReference>
<keyword evidence="7" id="KW-0175">Coiled coil</keyword>
<comment type="similarity">
    <text evidence="2">Belongs to the syntaxin family.</text>
</comment>
<evidence type="ECO:0000256" key="2">
    <source>
        <dbReference type="ARBA" id="ARBA00009063"/>
    </source>
</evidence>
<keyword evidence="5" id="KW-0653">Protein transport</keyword>
<dbReference type="Proteomes" id="UP000182444">
    <property type="component" value="Chromosome 1C"/>
</dbReference>
<accession>A0A1D8NAL3</accession>
<feature type="region of interest" description="Disordered" evidence="9">
    <location>
        <begin position="199"/>
        <end position="228"/>
    </location>
</feature>
<evidence type="ECO:0000256" key="9">
    <source>
        <dbReference type="SAM" id="MobiDB-lite"/>
    </source>
</evidence>
<keyword evidence="8 10" id="KW-0472">Membrane</keyword>
<organism evidence="12 13">
    <name type="scientific">Yarrowia lipolytica</name>
    <name type="common">Candida lipolytica</name>
    <dbReference type="NCBI Taxonomy" id="4952"/>
    <lineage>
        <taxon>Eukaryota</taxon>
        <taxon>Fungi</taxon>
        <taxon>Dikarya</taxon>
        <taxon>Ascomycota</taxon>
        <taxon>Saccharomycotina</taxon>
        <taxon>Dipodascomycetes</taxon>
        <taxon>Dipodascales</taxon>
        <taxon>Dipodascales incertae sedis</taxon>
        <taxon>Yarrowia</taxon>
    </lineage>
</organism>
<evidence type="ECO:0000256" key="10">
    <source>
        <dbReference type="SAM" id="Phobius"/>
    </source>
</evidence>
<reference evidence="12 13" key="1">
    <citation type="journal article" date="2016" name="PLoS ONE">
        <title>Sequence Assembly of Yarrowia lipolytica Strain W29/CLIB89 Shows Transposable Element Diversity.</title>
        <authorList>
            <person name="Magnan C."/>
            <person name="Yu J."/>
            <person name="Chang I."/>
            <person name="Jahn E."/>
            <person name="Kanomata Y."/>
            <person name="Wu J."/>
            <person name="Zeller M."/>
            <person name="Oakes M."/>
            <person name="Baldi P."/>
            <person name="Sandmeyer S."/>
        </authorList>
    </citation>
    <scope>NUCLEOTIDE SEQUENCE [LARGE SCALE GENOMIC DNA]</scope>
    <source>
        <strain evidence="13">CLIB89(W29)</strain>
    </source>
</reference>
<proteinExistence type="inferred from homology"/>
<dbReference type="VEuPathDB" id="FungiDB:YALI1_C15217g"/>
<dbReference type="PROSITE" id="PS50192">
    <property type="entry name" value="T_SNARE"/>
    <property type="match status" value="1"/>
</dbReference>
<evidence type="ECO:0000256" key="3">
    <source>
        <dbReference type="ARBA" id="ARBA00022448"/>
    </source>
</evidence>
<dbReference type="RefSeq" id="XP_501696.3">
    <property type="nucleotide sequence ID" value="XM_501696.3"/>
</dbReference>
<keyword evidence="6 10" id="KW-1133">Transmembrane helix</keyword>
<dbReference type="KEGG" id="yli:2909365"/>
<dbReference type="AlphaFoldDB" id="A0A1D8NAL3"/>
<dbReference type="PANTHER" id="PTHR15959:SF0">
    <property type="entry name" value="SYNTAXIN-18"/>
    <property type="match status" value="1"/>
</dbReference>
<evidence type="ECO:0000259" key="11">
    <source>
        <dbReference type="PROSITE" id="PS50192"/>
    </source>
</evidence>
<dbReference type="GO" id="GO:0005783">
    <property type="term" value="C:endoplasmic reticulum"/>
    <property type="evidence" value="ECO:0007669"/>
    <property type="project" value="TreeGrafter"/>
</dbReference>
<keyword evidence="4 10" id="KW-0812">Transmembrane</keyword>
<dbReference type="EMBL" id="CP017555">
    <property type="protein sequence ID" value="AOW02659.1"/>
    <property type="molecule type" value="Genomic_DNA"/>
</dbReference>
<dbReference type="Gene3D" id="1.20.5.110">
    <property type="match status" value="1"/>
</dbReference>
<dbReference type="GO" id="GO:0006890">
    <property type="term" value="P:retrograde vesicle-mediated transport, Golgi to endoplasmic reticulum"/>
    <property type="evidence" value="ECO:0007669"/>
    <property type="project" value="TreeGrafter"/>
</dbReference>
<dbReference type="FunFam" id="1.20.5.110:FF:000069">
    <property type="entry name" value="Related to syntaxin 18"/>
    <property type="match status" value="1"/>
</dbReference>
<evidence type="ECO:0000256" key="1">
    <source>
        <dbReference type="ARBA" id="ARBA00004211"/>
    </source>
</evidence>
<dbReference type="eggNOG" id="KOG3894">
    <property type="taxonomic scope" value="Eukaryota"/>
</dbReference>
<protein>
    <recommendedName>
        <fullName evidence="11">t-SNARE coiled-coil homology domain-containing protein</fullName>
    </recommendedName>
</protein>
<dbReference type="InterPro" id="IPR000727">
    <property type="entry name" value="T_SNARE_dom"/>
</dbReference>
<dbReference type="GeneID" id="2909365"/>
<dbReference type="VEuPathDB" id="FungiDB:YALI0_C10846g"/>
<sequence>MPNLTPLFFDLVGPTAPKKGLPKHAFDKEADTANSLISELQTFLTNVRPSYLSVRTLKEGRNESELARALRYGARVDSSDSNDANAPKSTYMTDKQRDEVDYETKSAVQNLTRKIRALEKWTEDEKRKKKEQKGGFLSALMKDELQEGVEKTQQQHRDAVLWYLNDRLRAVSEMQQTMQEQRLARERERVMSRNNVVIGRPPALGASDQRETNTALDGNEKKTSEPFDSTISPEMIQQLESEHAELLDSLQGKLGKVHEAEKSLYEISEMQNELTMHLASQSEKIQSLINDANQTTVDVGDANKNLESAKSRNRKASRMIIGISLFLAFLLLFYDYMMW</sequence>
<feature type="region of interest" description="Disordered" evidence="9">
    <location>
        <begin position="76"/>
        <end position="98"/>
    </location>
</feature>
<dbReference type="OMA" id="YRIRTHI"/>
<feature type="compositionally biased region" description="Polar residues" evidence="9">
    <location>
        <begin position="79"/>
        <end position="93"/>
    </location>
</feature>
<dbReference type="InterPro" id="IPR010989">
    <property type="entry name" value="SNARE"/>
</dbReference>
<name>A0A1D8NAL3_YARLL</name>
<dbReference type="SUPFAM" id="SSF47661">
    <property type="entry name" value="t-snare proteins"/>
    <property type="match status" value="1"/>
</dbReference>
<gene>
    <name evidence="12" type="ORF">YALI1_C15217g</name>
</gene>
<evidence type="ECO:0000256" key="5">
    <source>
        <dbReference type="ARBA" id="ARBA00022927"/>
    </source>
</evidence>
<evidence type="ECO:0000313" key="12">
    <source>
        <dbReference type="EMBL" id="AOW02659.1"/>
    </source>
</evidence>
<evidence type="ECO:0000313" key="13">
    <source>
        <dbReference type="Proteomes" id="UP000182444"/>
    </source>
</evidence>
<evidence type="ECO:0000256" key="7">
    <source>
        <dbReference type="ARBA" id="ARBA00023054"/>
    </source>
</evidence>
<dbReference type="SMART" id="SM00397">
    <property type="entry name" value="t_SNARE"/>
    <property type="match status" value="1"/>
</dbReference>
<evidence type="ECO:0000256" key="8">
    <source>
        <dbReference type="ARBA" id="ARBA00023136"/>
    </source>
</evidence>
<dbReference type="GO" id="GO:0031201">
    <property type="term" value="C:SNARE complex"/>
    <property type="evidence" value="ECO:0007669"/>
    <property type="project" value="TreeGrafter"/>
</dbReference>
<feature type="transmembrane region" description="Helical" evidence="10">
    <location>
        <begin position="319"/>
        <end position="337"/>
    </location>
</feature>
<evidence type="ECO:0000256" key="6">
    <source>
        <dbReference type="ARBA" id="ARBA00022989"/>
    </source>
</evidence>
<feature type="domain" description="T-SNARE coiled-coil homology" evidence="11">
    <location>
        <begin position="247"/>
        <end position="309"/>
    </location>
</feature>
<evidence type="ECO:0000256" key="4">
    <source>
        <dbReference type="ARBA" id="ARBA00022692"/>
    </source>
</evidence>